<evidence type="ECO:0000259" key="1">
    <source>
        <dbReference type="Pfam" id="PF01966"/>
    </source>
</evidence>
<protein>
    <recommendedName>
        <fullName evidence="1">HD domain-containing protein</fullName>
    </recommendedName>
</protein>
<comment type="caution">
    <text evidence="2">The sequence shown here is derived from an EMBL/GenBank/DDBJ whole genome shotgun (WGS) entry which is preliminary data.</text>
</comment>
<dbReference type="CDD" id="cd00077">
    <property type="entry name" value="HDc"/>
    <property type="match status" value="1"/>
</dbReference>
<reference evidence="2" key="1">
    <citation type="journal article" date="2015" name="Nature">
        <title>Complex archaea that bridge the gap between prokaryotes and eukaryotes.</title>
        <authorList>
            <person name="Spang A."/>
            <person name="Saw J.H."/>
            <person name="Jorgensen S.L."/>
            <person name="Zaremba-Niedzwiedzka K."/>
            <person name="Martijn J."/>
            <person name="Lind A.E."/>
            <person name="van Eijk R."/>
            <person name="Schleper C."/>
            <person name="Guy L."/>
            <person name="Ettema T.J."/>
        </authorList>
    </citation>
    <scope>NUCLEOTIDE SEQUENCE</scope>
</reference>
<feature type="non-terminal residue" evidence="2">
    <location>
        <position position="176"/>
    </location>
</feature>
<gene>
    <name evidence="2" type="ORF">LCGC14_2525300</name>
</gene>
<dbReference type="InterPro" id="IPR006674">
    <property type="entry name" value="HD_domain"/>
</dbReference>
<dbReference type="AlphaFoldDB" id="A0A0F9BI17"/>
<dbReference type="GO" id="GO:0006203">
    <property type="term" value="P:dGTP catabolic process"/>
    <property type="evidence" value="ECO:0007669"/>
    <property type="project" value="TreeGrafter"/>
</dbReference>
<dbReference type="EMBL" id="LAZR01040840">
    <property type="protein sequence ID" value="KKL13482.1"/>
    <property type="molecule type" value="Genomic_DNA"/>
</dbReference>
<dbReference type="PANTHER" id="PTHR11373:SF4">
    <property type="entry name" value="DEOXYNUCLEOSIDE TRIPHOSPHATE TRIPHOSPHOHYDROLASE SAMHD1"/>
    <property type="match status" value="1"/>
</dbReference>
<evidence type="ECO:0000313" key="2">
    <source>
        <dbReference type="EMBL" id="KKL13482.1"/>
    </source>
</evidence>
<dbReference type="InterPro" id="IPR050135">
    <property type="entry name" value="dGTPase-like"/>
</dbReference>
<dbReference type="Gene3D" id="1.10.3210.10">
    <property type="entry name" value="Hypothetical protein af1432"/>
    <property type="match status" value="1"/>
</dbReference>
<dbReference type="SUPFAM" id="SSF109604">
    <property type="entry name" value="HD-domain/PDEase-like"/>
    <property type="match status" value="1"/>
</dbReference>
<sequence>MITPDVIDIYKEVILSPEFKRLKNVSFLGILGYSLLEPRTISSRYDHSIAVADMCFNFCRSKDMSYEDTTYITLAGILHDVGHPCFSHSLEAIFKEKCGIEHHKVTRQLVLFSSSLDIIWKKYNIDPIHIVDIIEGDSTSIVTKIPFNFDTLDGIYRTESHFKSNLDTKDTIQIIY</sequence>
<name>A0A0F9BI17_9ZZZZ</name>
<organism evidence="2">
    <name type="scientific">marine sediment metagenome</name>
    <dbReference type="NCBI Taxonomy" id="412755"/>
    <lineage>
        <taxon>unclassified sequences</taxon>
        <taxon>metagenomes</taxon>
        <taxon>ecological metagenomes</taxon>
    </lineage>
</organism>
<dbReference type="GO" id="GO:0008832">
    <property type="term" value="F:dGTPase activity"/>
    <property type="evidence" value="ECO:0007669"/>
    <property type="project" value="TreeGrafter"/>
</dbReference>
<dbReference type="Pfam" id="PF01966">
    <property type="entry name" value="HD"/>
    <property type="match status" value="1"/>
</dbReference>
<proteinExistence type="predicted"/>
<feature type="domain" description="HD" evidence="1">
    <location>
        <begin position="44"/>
        <end position="110"/>
    </location>
</feature>
<dbReference type="PANTHER" id="PTHR11373">
    <property type="entry name" value="DEOXYNUCLEOSIDE TRIPHOSPHATE TRIPHOSPHOHYDROLASE"/>
    <property type="match status" value="1"/>
</dbReference>
<accession>A0A0F9BI17</accession>
<dbReference type="InterPro" id="IPR003607">
    <property type="entry name" value="HD/PDEase_dom"/>
</dbReference>